<feature type="transmembrane region" description="Helical" evidence="1">
    <location>
        <begin position="161"/>
        <end position="180"/>
    </location>
</feature>
<dbReference type="EMBL" id="JAHMHS010000164">
    <property type="protein sequence ID" value="KAK1710913.1"/>
    <property type="molecule type" value="Genomic_DNA"/>
</dbReference>
<comment type="caution">
    <text evidence="2">The sequence shown here is derived from an EMBL/GenBank/DDBJ whole genome shotgun (WGS) entry which is preliminary data.</text>
</comment>
<keyword evidence="1" id="KW-0812">Transmembrane</keyword>
<evidence type="ECO:0000256" key="1">
    <source>
        <dbReference type="SAM" id="Phobius"/>
    </source>
</evidence>
<proteinExistence type="predicted"/>
<dbReference type="GeneID" id="85385060"/>
<keyword evidence="1" id="KW-1133">Transmembrane helix</keyword>
<dbReference type="Proteomes" id="UP001244207">
    <property type="component" value="Unassembled WGS sequence"/>
</dbReference>
<feature type="transmembrane region" description="Helical" evidence="1">
    <location>
        <begin position="192"/>
        <end position="211"/>
    </location>
</feature>
<keyword evidence="3" id="KW-1185">Reference proteome</keyword>
<name>A0AAD8XBY4_GLOAC</name>
<protein>
    <submittedName>
        <fullName evidence="2">Uncharacterized protein</fullName>
    </submittedName>
</protein>
<organism evidence="2 3">
    <name type="scientific">Glomerella acutata</name>
    <name type="common">Colletotrichum acutatum</name>
    <dbReference type="NCBI Taxonomy" id="27357"/>
    <lineage>
        <taxon>Eukaryota</taxon>
        <taxon>Fungi</taxon>
        <taxon>Dikarya</taxon>
        <taxon>Ascomycota</taxon>
        <taxon>Pezizomycotina</taxon>
        <taxon>Sordariomycetes</taxon>
        <taxon>Hypocreomycetidae</taxon>
        <taxon>Glomerellales</taxon>
        <taxon>Glomerellaceae</taxon>
        <taxon>Colletotrichum</taxon>
        <taxon>Colletotrichum acutatum species complex</taxon>
    </lineage>
</organism>
<accession>A0AAD8XBY4</accession>
<reference evidence="2" key="1">
    <citation type="submission" date="2021-12" db="EMBL/GenBank/DDBJ databases">
        <title>Comparative genomics, transcriptomics and evolutionary studies reveal genomic signatures of adaptation to plant cell wall in hemibiotrophic fungi.</title>
        <authorList>
            <consortium name="DOE Joint Genome Institute"/>
            <person name="Baroncelli R."/>
            <person name="Diaz J.F."/>
            <person name="Benocci T."/>
            <person name="Peng M."/>
            <person name="Battaglia E."/>
            <person name="Haridas S."/>
            <person name="Andreopoulos W."/>
            <person name="Labutti K."/>
            <person name="Pangilinan J."/>
            <person name="Floch G.L."/>
            <person name="Makela M.R."/>
            <person name="Henrissat B."/>
            <person name="Grigoriev I.V."/>
            <person name="Crouch J.A."/>
            <person name="De Vries R.P."/>
            <person name="Sukno S.A."/>
            <person name="Thon M.R."/>
        </authorList>
    </citation>
    <scope>NUCLEOTIDE SEQUENCE</scope>
    <source>
        <strain evidence="2">CBS 112980</strain>
    </source>
</reference>
<gene>
    <name evidence="2" type="ORF">BDZ83DRAFT_122670</name>
</gene>
<dbReference type="AlphaFoldDB" id="A0AAD8XBY4"/>
<evidence type="ECO:0000313" key="3">
    <source>
        <dbReference type="Proteomes" id="UP001244207"/>
    </source>
</evidence>
<sequence length="247" mass="28165">MDSLFRYFAFRHDNNWLTKDLLKETKSFLFYSAPSAVFGSGGLPSSSGKKCLLGSTTGEGAHFRTHSSEFAKWLLKKGLMEVGRKRGLMTMLFFYSRSLFLCLHSPLLYPRDTLLPKGFLGIQRSNSPTYHTDPPGFDSALSHNKELQRNPNTKILNQSSTYSFLLFLPSLFCYVSFMIVHARKPFFEMSSASPLPSFLLLVVFSISTLLPRPPLRYQKMMASWLMFFSSFFCYQGSRVCGGLKWNV</sequence>
<keyword evidence="1" id="KW-0472">Membrane</keyword>
<evidence type="ECO:0000313" key="2">
    <source>
        <dbReference type="EMBL" id="KAK1710913.1"/>
    </source>
</evidence>
<dbReference type="RefSeq" id="XP_060358973.1">
    <property type="nucleotide sequence ID" value="XM_060501161.1"/>
</dbReference>